<sequence>MFSRTLFTLTLLTRLVFTGKLPDSRSECLRKLHANLVFIVDASDTTDSFVFEFYVKDYMNNVVRKFHIGKQNVLVSVLLYSERLFLAINAARVQTLADLLSAIRKLPHLGGSSSSANLGGAITGTVSAVFPTRNNRTLNEAIRVVILLSTGRLSTTHRTPEIHVEKTSTLHNRLFDAVDAAHQPIRGPAVSQQETSTSGNHTRLEQLGYLLNNRTDYVFSIGLKGASKSGVRLLANGNEARTFLIDNDQYYREFSVDMFDPSLIICPNPVKMACACPIKSSATSKTSVNSFNSINLEKIRPESVSSQHANKKHADDFAQLVHVQMSKFPTGGDEIDTRNQRNTAHLEPIRSLYAIHMQPGVFLNKPKNPSNILREPVWRGHSALGALSPWFSKVGQYVLRPIPVYSSAGVIQRPRWIVERSLHTSGPKLMLPTILPRPNDETVSDKGNTSDKMKILSQPERKVQNPSSNVTRVKPGPHNEINQSTGLPTDSSPFTVRSIGEEAAFSTLTPSTIPPMDKNKLNNDKNQSQSANIKLDCYPNHHSWKDSATHKGGILMLTIRARSGLRYRHIYDQTAQHNTDRSNLFVNPQFYQWTPGTFDRVLLELWTAGQPQVQLVFDGQYTGNYGWFQKSLLREVYPWPKSELENSTLLLSSLTTPFSITRRSSKDTDASKSSSLFCSELKTYLLIADLDSPLTACYRAADNRYPMLLYGMPFTSRCIENEQNQTDQKFGFQSDCQWTMNRADELRIYAIPYSLWDQGQPNDPKLASYPLLLALDSRLRVSFRHLWYQRLVSPPGYQPIRFGDVTNSSRCECWFRSPVLEHWIRPGYPPGTSYAFVGFPRMRIEFRNDQGQIVGILMFDGRGARADHWFTPTRLTFSWPWRIDELRRCAFVQFGVPQNSPSLTYNVTEKNIWSQVDLWIGKITQLRGNRSSIPVCTSLVLFISSPMGHYGRLPPCLFGLDGVRQMNGEVFMGVSQVEAMAWQMIRVHQMTIWST</sequence>
<dbReference type="InterPro" id="IPR050525">
    <property type="entry name" value="ECM_Assembly_Org"/>
</dbReference>
<gene>
    <name evidence="4" type="ORF">D915_006655</name>
</gene>
<protein>
    <recommendedName>
        <fullName evidence="3">VWFA domain-containing protein</fullName>
    </recommendedName>
</protein>
<dbReference type="Pfam" id="PF00092">
    <property type="entry name" value="VWA"/>
    <property type="match status" value="1"/>
</dbReference>
<feature type="domain" description="VWFA" evidence="3">
    <location>
        <begin position="35"/>
        <end position="258"/>
    </location>
</feature>
<dbReference type="PROSITE" id="PS50234">
    <property type="entry name" value="VWFA"/>
    <property type="match status" value="1"/>
</dbReference>
<feature type="chain" id="PRO_5020040600" description="VWFA domain-containing protein" evidence="2">
    <location>
        <begin position="19"/>
        <end position="995"/>
    </location>
</feature>
<feature type="region of interest" description="Disordered" evidence="1">
    <location>
        <begin position="429"/>
        <end position="490"/>
    </location>
</feature>
<evidence type="ECO:0000256" key="2">
    <source>
        <dbReference type="SAM" id="SignalP"/>
    </source>
</evidence>
<evidence type="ECO:0000313" key="4">
    <source>
        <dbReference type="EMBL" id="THD22518.1"/>
    </source>
</evidence>
<evidence type="ECO:0000259" key="3">
    <source>
        <dbReference type="PROSITE" id="PS50234"/>
    </source>
</evidence>
<dbReference type="InterPro" id="IPR002035">
    <property type="entry name" value="VWF_A"/>
</dbReference>
<feature type="signal peptide" evidence="2">
    <location>
        <begin position="1"/>
        <end position="18"/>
    </location>
</feature>
<dbReference type="Gene3D" id="3.40.50.410">
    <property type="entry name" value="von Willebrand factor, type A domain"/>
    <property type="match status" value="1"/>
</dbReference>
<dbReference type="CDD" id="cd01450">
    <property type="entry name" value="vWFA_subfamily_ECM"/>
    <property type="match status" value="1"/>
</dbReference>
<proteinExistence type="predicted"/>
<comment type="caution">
    <text evidence="4">The sequence shown here is derived from an EMBL/GenBank/DDBJ whole genome shotgun (WGS) entry which is preliminary data.</text>
</comment>
<accession>A0A4E0RMY6</accession>
<name>A0A4E0RMY6_FASHE</name>
<dbReference type="Proteomes" id="UP000230066">
    <property type="component" value="Unassembled WGS sequence"/>
</dbReference>
<dbReference type="SUPFAM" id="SSF53300">
    <property type="entry name" value="vWA-like"/>
    <property type="match status" value="1"/>
</dbReference>
<evidence type="ECO:0000313" key="5">
    <source>
        <dbReference type="Proteomes" id="UP000230066"/>
    </source>
</evidence>
<dbReference type="PANTHER" id="PTHR24020">
    <property type="entry name" value="COLLAGEN ALPHA"/>
    <property type="match status" value="1"/>
</dbReference>
<dbReference type="PANTHER" id="PTHR24020:SF84">
    <property type="entry name" value="VWFA DOMAIN-CONTAINING PROTEIN"/>
    <property type="match status" value="1"/>
</dbReference>
<dbReference type="InterPro" id="IPR036465">
    <property type="entry name" value="vWFA_dom_sf"/>
</dbReference>
<evidence type="ECO:0000256" key="1">
    <source>
        <dbReference type="SAM" id="MobiDB-lite"/>
    </source>
</evidence>
<keyword evidence="2" id="KW-0732">Signal</keyword>
<feature type="compositionally biased region" description="Basic and acidic residues" evidence="1">
    <location>
        <begin position="438"/>
        <end position="463"/>
    </location>
</feature>
<organism evidence="4 5">
    <name type="scientific">Fasciola hepatica</name>
    <name type="common">Liver fluke</name>
    <dbReference type="NCBI Taxonomy" id="6192"/>
    <lineage>
        <taxon>Eukaryota</taxon>
        <taxon>Metazoa</taxon>
        <taxon>Spiralia</taxon>
        <taxon>Lophotrochozoa</taxon>
        <taxon>Platyhelminthes</taxon>
        <taxon>Trematoda</taxon>
        <taxon>Digenea</taxon>
        <taxon>Plagiorchiida</taxon>
        <taxon>Echinostomata</taxon>
        <taxon>Echinostomatoidea</taxon>
        <taxon>Fasciolidae</taxon>
        <taxon>Fasciola</taxon>
    </lineage>
</organism>
<feature type="compositionally biased region" description="Polar residues" evidence="1">
    <location>
        <begin position="480"/>
        <end position="490"/>
    </location>
</feature>
<dbReference type="EMBL" id="JXXN02002703">
    <property type="protein sequence ID" value="THD22518.1"/>
    <property type="molecule type" value="Genomic_DNA"/>
</dbReference>
<reference evidence="4" key="1">
    <citation type="submission" date="2019-03" db="EMBL/GenBank/DDBJ databases">
        <title>Improved annotation for the trematode Fasciola hepatica.</title>
        <authorList>
            <person name="Choi Y.-J."/>
            <person name="Martin J."/>
            <person name="Mitreva M."/>
        </authorList>
    </citation>
    <scope>NUCLEOTIDE SEQUENCE [LARGE SCALE GENOMIC DNA]</scope>
</reference>
<dbReference type="AlphaFoldDB" id="A0A4E0RMY6"/>
<keyword evidence="5" id="KW-1185">Reference proteome</keyword>